<evidence type="ECO:0000313" key="5">
    <source>
        <dbReference type="EMBL" id="EFX70774.1"/>
    </source>
</evidence>
<reference evidence="5 6" key="1">
    <citation type="journal article" date="2011" name="Science">
        <title>The ecoresponsive genome of Daphnia pulex.</title>
        <authorList>
            <person name="Colbourne J.K."/>
            <person name="Pfrender M.E."/>
            <person name="Gilbert D."/>
            <person name="Thomas W.K."/>
            <person name="Tucker A."/>
            <person name="Oakley T.H."/>
            <person name="Tokishita S."/>
            <person name="Aerts A."/>
            <person name="Arnold G.J."/>
            <person name="Basu M.K."/>
            <person name="Bauer D.J."/>
            <person name="Caceres C.E."/>
            <person name="Carmel L."/>
            <person name="Casola C."/>
            <person name="Choi J.H."/>
            <person name="Detter J.C."/>
            <person name="Dong Q."/>
            <person name="Dusheyko S."/>
            <person name="Eads B.D."/>
            <person name="Frohlich T."/>
            <person name="Geiler-Samerotte K.A."/>
            <person name="Gerlach D."/>
            <person name="Hatcher P."/>
            <person name="Jogdeo S."/>
            <person name="Krijgsveld J."/>
            <person name="Kriventseva E.V."/>
            <person name="Kultz D."/>
            <person name="Laforsch C."/>
            <person name="Lindquist E."/>
            <person name="Lopez J."/>
            <person name="Manak J.R."/>
            <person name="Muller J."/>
            <person name="Pangilinan J."/>
            <person name="Patwardhan R.P."/>
            <person name="Pitluck S."/>
            <person name="Pritham E.J."/>
            <person name="Rechtsteiner A."/>
            <person name="Rho M."/>
            <person name="Rogozin I.B."/>
            <person name="Sakarya O."/>
            <person name="Salamov A."/>
            <person name="Schaack S."/>
            <person name="Shapiro H."/>
            <person name="Shiga Y."/>
            <person name="Skalitzky C."/>
            <person name="Smith Z."/>
            <person name="Souvorov A."/>
            <person name="Sung W."/>
            <person name="Tang Z."/>
            <person name="Tsuchiya D."/>
            <person name="Tu H."/>
            <person name="Vos H."/>
            <person name="Wang M."/>
            <person name="Wolf Y.I."/>
            <person name="Yamagata H."/>
            <person name="Yamada T."/>
            <person name="Ye Y."/>
            <person name="Shaw J.R."/>
            <person name="Andrews J."/>
            <person name="Crease T.J."/>
            <person name="Tang H."/>
            <person name="Lucas S.M."/>
            <person name="Robertson H.M."/>
            <person name="Bork P."/>
            <person name="Koonin E.V."/>
            <person name="Zdobnov E.M."/>
            <person name="Grigoriev I.V."/>
            <person name="Lynch M."/>
            <person name="Boore J.L."/>
        </authorList>
    </citation>
    <scope>NUCLEOTIDE SEQUENCE [LARGE SCALE GENOMIC DNA]</scope>
</reference>
<name>E9HBT6_DAPPU</name>
<dbReference type="Gene3D" id="3.40.50.1820">
    <property type="entry name" value="alpha/beta hydrolase"/>
    <property type="match status" value="1"/>
</dbReference>
<dbReference type="HOGENOM" id="CLU_032487_4_2_1"/>
<dbReference type="InterPro" id="IPR022742">
    <property type="entry name" value="Hydrolase_4"/>
</dbReference>
<keyword evidence="6" id="KW-1185">Reference proteome</keyword>
<dbReference type="GO" id="GO:0034338">
    <property type="term" value="F:short-chain carboxylesterase activity"/>
    <property type="evidence" value="ECO:0000318"/>
    <property type="project" value="GO_Central"/>
</dbReference>
<evidence type="ECO:0000313" key="6">
    <source>
        <dbReference type="Proteomes" id="UP000000305"/>
    </source>
</evidence>
<feature type="transmembrane region" description="Helical" evidence="3">
    <location>
        <begin position="20"/>
        <end position="42"/>
    </location>
</feature>
<gene>
    <name evidence="5" type="ORF">DAPPUDRAFT_256634</name>
</gene>
<dbReference type="PANTHER" id="PTHR10794">
    <property type="entry name" value="ABHYDROLASE DOMAIN-CONTAINING PROTEIN"/>
    <property type="match status" value="1"/>
</dbReference>
<dbReference type="AlphaFoldDB" id="E9HBT6"/>
<proteinExistence type="inferred from homology"/>
<accession>E9HBT6</accession>
<evidence type="ECO:0000256" key="1">
    <source>
        <dbReference type="ARBA" id="ARBA00010884"/>
    </source>
</evidence>
<dbReference type="Proteomes" id="UP000000305">
    <property type="component" value="Unassembled WGS sequence"/>
</dbReference>
<dbReference type="InterPro" id="IPR050960">
    <property type="entry name" value="AB_hydrolase_4_sf"/>
</dbReference>
<evidence type="ECO:0000259" key="4">
    <source>
        <dbReference type="Pfam" id="PF12146"/>
    </source>
</evidence>
<organism evidence="5 6">
    <name type="scientific">Daphnia pulex</name>
    <name type="common">Water flea</name>
    <dbReference type="NCBI Taxonomy" id="6669"/>
    <lineage>
        <taxon>Eukaryota</taxon>
        <taxon>Metazoa</taxon>
        <taxon>Ecdysozoa</taxon>
        <taxon>Arthropoda</taxon>
        <taxon>Crustacea</taxon>
        <taxon>Branchiopoda</taxon>
        <taxon>Diplostraca</taxon>
        <taxon>Cladocera</taxon>
        <taxon>Anomopoda</taxon>
        <taxon>Daphniidae</taxon>
        <taxon>Daphnia</taxon>
    </lineage>
</organism>
<dbReference type="STRING" id="6669.E9HBT6"/>
<keyword evidence="3" id="KW-1133">Transmembrane helix</keyword>
<dbReference type="Pfam" id="PF12146">
    <property type="entry name" value="Hydrolase_4"/>
    <property type="match status" value="1"/>
</dbReference>
<sequence>MDAWMEVVVPYISDRILRPILTVLLACLLSIALLRLLVLVVLEPVGEPVRPSLHYRPSSLSERLISTLPALRASYTVPGCWSLVNSGLGAFLILVATAATQACTRWTGQVRFIREYLLMDDEGLVSLDWVQELRLAFPFDNVDSDNHHSVCKSPSNFGWIVLLMPGQWVCDSKRNLQAVCRSLVDQGHQPVIWNRRGQAGTPLAQLSSSSSVSGCGDLRQVIQYLSAQHPNSPLALVGFSHAASLLVSYLGEFGSSSLIHSAIAVSPLWQHPPAGIEWILSTCKGQPIDHSGSADPLRDSDDIAVPLLVIHYDDDPLVPADTLPKDLFTLYPQLILVTCPLGGHCGQLQPTPRLVDVIIGDFIQEVLAFTSWPLSVPQQQQQQPARRNRLGSLTRSSVSRRTKRNNFKNGRPSCSSC</sequence>
<evidence type="ECO:0000256" key="3">
    <source>
        <dbReference type="SAM" id="Phobius"/>
    </source>
</evidence>
<feature type="domain" description="Serine aminopeptidase S33" evidence="4">
    <location>
        <begin position="161"/>
        <end position="274"/>
    </location>
</feature>
<dbReference type="SUPFAM" id="SSF53474">
    <property type="entry name" value="alpha/beta-Hydrolases"/>
    <property type="match status" value="1"/>
</dbReference>
<comment type="similarity">
    <text evidence="1">Belongs to the AB hydrolase superfamily. AB hydrolase 4 family.</text>
</comment>
<dbReference type="OMA" id="WILSTCK"/>
<dbReference type="GO" id="GO:0047372">
    <property type="term" value="F:monoacylglycerol lipase activity"/>
    <property type="evidence" value="ECO:0000318"/>
    <property type="project" value="GO_Central"/>
</dbReference>
<keyword evidence="3" id="KW-0812">Transmembrane</keyword>
<dbReference type="EMBL" id="GL732617">
    <property type="protein sequence ID" value="EFX70774.1"/>
    <property type="molecule type" value="Genomic_DNA"/>
</dbReference>
<protein>
    <recommendedName>
        <fullName evidence="4">Serine aminopeptidase S33 domain-containing protein</fullName>
    </recommendedName>
</protein>
<dbReference type="OrthoDB" id="247542at2759"/>
<feature type="region of interest" description="Disordered" evidence="2">
    <location>
        <begin position="377"/>
        <end position="417"/>
    </location>
</feature>
<dbReference type="KEGG" id="dpx:DAPPUDRAFT_256634"/>
<evidence type="ECO:0000256" key="2">
    <source>
        <dbReference type="SAM" id="MobiDB-lite"/>
    </source>
</evidence>
<dbReference type="InParanoid" id="E9HBT6"/>
<dbReference type="PANTHER" id="PTHR10794:SF93">
    <property type="entry name" value="SERINE AMINOPEPTIDASE S33 DOMAIN-CONTAINING PROTEIN"/>
    <property type="match status" value="1"/>
</dbReference>
<dbReference type="PhylomeDB" id="E9HBT6"/>
<dbReference type="GO" id="GO:0006629">
    <property type="term" value="P:lipid metabolic process"/>
    <property type="evidence" value="ECO:0000318"/>
    <property type="project" value="GO_Central"/>
</dbReference>
<dbReference type="InterPro" id="IPR029058">
    <property type="entry name" value="AB_hydrolase_fold"/>
</dbReference>
<dbReference type="eggNOG" id="KOG1838">
    <property type="taxonomic scope" value="Eukaryota"/>
</dbReference>
<keyword evidence="3" id="KW-0472">Membrane</keyword>